<dbReference type="AlphaFoldDB" id="A0AAN9GGM7"/>
<organism evidence="1 2">
    <name type="scientific">Littorina saxatilis</name>
    <dbReference type="NCBI Taxonomy" id="31220"/>
    <lineage>
        <taxon>Eukaryota</taxon>
        <taxon>Metazoa</taxon>
        <taxon>Spiralia</taxon>
        <taxon>Lophotrochozoa</taxon>
        <taxon>Mollusca</taxon>
        <taxon>Gastropoda</taxon>
        <taxon>Caenogastropoda</taxon>
        <taxon>Littorinimorpha</taxon>
        <taxon>Littorinoidea</taxon>
        <taxon>Littorinidae</taxon>
        <taxon>Littorina</taxon>
    </lineage>
</organism>
<dbReference type="InterPro" id="IPR036527">
    <property type="entry name" value="SCP2_sterol-bd_dom_sf"/>
</dbReference>
<evidence type="ECO:0000313" key="1">
    <source>
        <dbReference type="EMBL" id="KAK7106055.1"/>
    </source>
</evidence>
<evidence type="ECO:0000313" key="2">
    <source>
        <dbReference type="Proteomes" id="UP001374579"/>
    </source>
</evidence>
<gene>
    <name evidence="1" type="ORF">V1264_017357</name>
</gene>
<sequence length="345" mass="38409">MLAQFHLPTPLQIQVSELINKYDEVRKYQQNVFPHTDGPPVRELFHEGLGHRDDVMPRDCEACGTQLASVLRKELHVGEANQQTSPSDSPDPLQYRDVFMLSHSGFTEGKPGIVTGLRQAGVPVTLLDFQATKTASKLVTSVATMQNDCVIAADSVYVTGLERKIVAWIQPADHDSLSVHYDRVMAFSRTSGQLITITTPRGPDQATVQNPRSLLEEIKGCASYEEMEEKILQLAREHITEDITCEVNSVLQVNILQNIGEEEIKHPIFLDLRQGFGTVERVEGILPQRCAGVFTFHADDLPTLLGTDGMQVMQLFTQGRIKAKVDNSAALLRFHEFAKQAFGML</sequence>
<accession>A0AAN9GGM7</accession>
<dbReference type="Gene3D" id="3.30.1050.10">
    <property type="entry name" value="SCP2 sterol-binding domain"/>
    <property type="match status" value="1"/>
</dbReference>
<name>A0AAN9GGM7_9CAEN</name>
<comment type="caution">
    <text evidence="1">The sequence shown here is derived from an EMBL/GenBank/DDBJ whole genome shotgun (WGS) entry which is preliminary data.</text>
</comment>
<protein>
    <submittedName>
        <fullName evidence="1">Uncharacterized protein</fullName>
    </submittedName>
</protein>
<dbReference type="Proteomes" id="UP001374579">
    <property type="component" value="Unassembled WGS sequence"/>
</dbReference>
<keyword evidence="2" id="KW-1185">Reference proteome</keyword>
<reference evidence="1 2" key="1">
    <citation type="submission" date="2024-02" db="EMBL/GenBank/DDBJ databases">
        <title>Chromosome-scale genome assembly of the rough periwinkle Littorina saxatilis.</title>
        <authorList>
            <person name="De Jode A."/>
            <person name="Faria R."/>
            <person name="Formenti G."/>
            <person name="Sims Y."/>
            <person name="Smith T.P."/>
            <person name="Tracey A."/>
            <person name="Wood J.M.D."/>
            <person name="Zagrodzka Z.B."/>
            <person name="Johannesson K."/>
            <person name="Butlin R.K."/>
            <person name="Leder E.H."/>
        </authorList>
    </citation>
    <scope>NUCLEOTIDE SEQUENCE [LARGE SCALE GENOMIC DNA]</scope>
    <source>
        <strain evidence="1">Snail1</strain>
        <tissue evidence="1">Muscle</tissue>
    </source>
</reference>
<proteinExistence type="predicted"/>
<dbReference type="EMBL" id="JBAMIC010000007">
    <property type="protein sequence ID" value="KAK7106055.1"/>
    <property type="molecule type" value="Genomic_DNA"/>
</dbReference>